<evidence type="ECO:0000313" key="8">
    <source>
        <dbReference type="EMBL" id="PIS05809.1"/>
    </source>
</evidence>
<evidence type="ECO:0000256" key="1">
    <source>
        <dbReference type="ARBA" id="ARBA00010641"/>
    </source>
</evidence>
<dbReference type="EMBL" id="PEZY01000012">
    <property type="protein sequence ID" value="PIS05809.1"/>
    <property type="molecule type" value="Genomic_DNA"/>
</dbReference>
<reference evidence="9" key="1">
    <citation type="submission" date="2017-09" db="EMBL/GenBank/DDBJ databases">
        <title>Depth-based differentiation of microbial function through sediment-hosted aquifers and enrichment of novel symbionts in the deep terrestrial subsurface.</title>
        <authorList>
            <person name="Probst A.J."/>
            <person name="Ladd B."/>
            <person name="Jarett J.K."/>
            <person name="Geller-Mcgrath D.E."/>
            <person name="Sieber C.M.K."/>
            <person name="Emerson J.B."/>
            <person name="Anantharaman K."/>
            <person name="Thomas B.C."/>
            <person name="Malmstrom R."/>
            <person name="Stieglmeier M."/>
            <person name="Klingl A."/>
            <person name="Woyke T."/>
            <person name="Ryan C.M."/>
            <person name="Banfield J.F."/>
        </authorList>
    </citation>
    <scope>NUCLEOTIDE SEQUENCE [LARGE SCALE GENOMIC DNA]</scope>
</reference>
<dbReference type="PANTHER" id="PTHR43133">
    <property type="entry name" value="RNA POLYMERASE ECF-TYPE SIGMA FACTO"/>
    <property type="match status" value="1"/>
</dbReference>
<dbReference type="NCBIfam" id="TIGR02937">
    <property type="entry name" value="sigma70-ECF"/>
    <property type="match status" value="1"/>
</dbReference>
<evidence type="ECO:0000256" key="5">
    <source>
        <dbReference type="ARBA" id="ARBA00023163"/>
    </source>
</evidence>
<dbReference type="Gene3D" id="1.10.1740.10">
    <property type="match status" value="1"/>
</dbReference>
<comment type="similarity">
    <text evidence="1">Belongs to the sigma-70 factor family. ECF subfamily.</text>
</comment>
<dbReference type="Pfam" id="PF08281">
    <property type="entry name" value="Sigma70_r4_2"/>
    <property type="match status" value="1"/>
</dbReference>
<protein>
    <recommendedName>
        <fullName evidence="10">RNA polymerase subunit sigma-24</fullName>
    </recommendedName>
</protein>
<evidence type="ECO:0000259" key="6">
    <source>
        <dbReference type="Pfam" id="PF04542"/>
    </source>
</evidence>
<dbReference type="GO" id="GO:0006352">
    <property type="term" value="P:DNA-templated transcription initiation"/>
    <property type="evidence" value="ECO:0007669"/>
    <property type="project" value="InterPro"/>
</dbReference>
<dbReference type="GO" id="GO:0003677">
    <property type="term" value="F:DNA binding"/>
    <property type="evidence" value="ECO:0007669"/>
    <property type="project" value="UniProtKB-KW"/>
</dbReference>
<dbReference type="Proteomes" id="UP000229056">
    <property type="component" value="Unassembled WGS sequence"/>
</dbReference>
<dbReference type="InterPro" id="IPR036388">
    <property type="entry name" value="WH-like_DNA-bd_sf"/>
</dbReference>
<sequence length="181" mass="21355">MKSPLNQKILFLKVKNQDKDAFGQFYDLYVTRIYRFIFFKINSVADAQDITSEVFLKLWQYIREGRDIKNLNALTYMIARNMVIDFYRQNSKIEDPISEDHNNIADDQKDLLRQQIMDSELSDVLKGIENLKDEYKEVIILKYLDELSHSEIAEVLNKSNGSVRVLLYRAIKALKENVHDQ</sequence>
<keyword evidence="3" id="KW-0731">Sigma factor</keyword>
<dbReference type="InterPro" id="IPR007627">
    <property type="entry name" value="RNA_pol_sigma70_r2"/>
</dbReference>
<dbReference type="InterPro" id="IPR013249">
    <property type="entry name" value="RNA_pol_sigma70_r4_t2"/>
</dbReference>
<dbReference type="SUPFAM" id="SSF88659">
    <property type="entry name" value="Sigma3 and sigma4 domains of RNA polymerase sigma factors"/>
    <property type="match status" value="1"/>
</dbReference>
<accession>A0A2H0W381</accession>
<gene>
    <name evidence="8" type="ORF">COT80_03525</name>
</gene>
<dbReference type="GO" id="GO:0016987">
    <property type="term" value="F:sigma factor activity"/>
    <property type="evidence" value="ECO:0007669"/>
    <property type="project" value="UniProtKB-KW"/>
</dbReference>
<dbReference type="SUPFAM" id="SSF88946">
    <property type="entry name" value="Sigma2 domain of RNA polymerase sigma factors"/>
    <property type="match status" value="1"/>
</dbReference>
<keyword evidence="5" id="KW-0804">Transcription</keyword>
<evidence type="ECO:0000256" key="4">
    <source>
        <dbReference type="ARBA" id="ARBA00023125"/>
    </source>
</evidence>
<dbReference type="InterPro" id="IPR039425">
    <property type="entry name" value="RNA_pol_sigma-70-like"/>
</dbReference>
<name>A0A2H0W381_9BACT</name>
<evidence type="ECO:0000256" key="2">
    <source>
        <dbReference type="ARBA" id="ARBA00023015"/>
    </source>
</evidence>
<evidence type="ECO:0000259" key="7">
    <source>
        <dbReference type="Pfam" id="PF08281"/>
    </source>
</evidence>
<feature type="domain" description="RNA polymerase sigma factor 70 region 4 type 2" evidence="7">
    <location>
        <begin position="125"/>
        <end position="174"/>
    </location>
</feature>
<dbReference type="Pfam" id="PF04542">
    <property type="entry name" value="Sigma70_r2"/>
    <property type="match status" value="1"/>
</dbReference>
<comment type="caution">
    <text evidence="8">The sequence shown here is derived from an EMBL/GenBank/DDBJ whole genome shotgun (WGS) entry which is preliminary data.</text>
</comment>
<dbReference type="InterPro" id="IPR013325">
    <property type="entry name" value="RNA_pol_sigma_r2"/>
</dbReference>
<evidence type="ECO:0000256" key="3">
    <source>
        <dbReference type="ARBA" id="ARBA00023082"/>
    </source>
</evidence>
<organism evidence="8 9">
    <name type="scientific">Candidatus Buchananbacteria bacterium CG10_big_fil_rev_8_21_14_0_10_33_19</name>
    <dbReference type="NCBI Taxonomy" id="1974525"/>
    <lineage>
        <taxon>Bacteria</taxon>
        <taxon>Candidatus Buchananiibacteriota</taxon>
    </lineage>
</organism>
<keyword evidence="4" id="KW-0238">DNA-binding</keyword>
<proteinExistence type="inferred from homology"/>
<dbReference type="CDD" id="cd06171">
    <property type="entry name" value="Sigma70_r4"/>
    <property type="match status" value="1"/>
</dbReference>
<keyword evidence="2" id="KW-0805">Transcription regulation</keyword>
<dbReference type="PANTHER" id="PTHR43133:SF8">
    <property type="entry name" value="RNA POLYMERASE SIGMA FACTOR HI_1459-RELATED"/>
    <property type="match status" value="1"/>
</dbReference>
<dbReference type="InterPro" id="IPR013324">
    <property type="entry name" value="RNA_pol_sigma_r3/r4-like"/>
</dbReference>
<evidence type="ECO:0008006" key="10">
    <source>
        <dbReference type="Google" id="ProtNLM"/>
    </source>
</evidence>
<evidence type="ECO:0000313" key="9">
    <source>
        <dbReference type="Proteomes" id="UP000229056"/>
    </source>
</evidence>
<dbReference type="Gene3D" id="1.10.10.10">
    <property type="entry name" value="Winged helix-like DNA-binding domain superfamily/Winged helix DNA-binding domain"/>
    <property type="match status" value="1"/>
</dbReference>
<dbReference type="InterPro" id="IPR014284">
    <property type="entry name" value="RNA_pol_sigma-70_dom"/>
</dbReference>
<feature type="domain" description="RNA polymerase sigma-70 region 2" evidence="6">
    <location>
        <begin position="26"/>
        <end position="92"/>
    </location>
</feature>
<dbReference type="AlphaFoldDB" id="A0A2H0W381"/>